<evidence type="ECO:0000313" key="3">
    <source>
        <dbReference type="Proteomes" id="UP000033867"/>
    </source>
</evidence>
<feature type="transmembrane region" description="Helical" evidence="1">
    <location>
        <begin position="67"/>
        <end position="87"/>
    </location>
</feature>
<dbReference type="Proteomes" id="UP000033867">
    <property type="component" value="Unassembled WGS sequence"/>
</dbReference>
<name>A0A0G1BJ03_9BACT</name>
<keyword evidence="1" id="KW-0472">Membrane</keyword>
<protein>
    <submittedName>
        <fullName evidence="2">Uncharacterized protein</fullName>
    </submittedName>
</protein>
<comment type="caution">
    <text evidence="2">The sequence shown here is derived from an EMBL/GenBank/DDBJ whole genome shotgun (WGS) entry which is preliminary data.</text>
</comment>
<dbReference type="EMBL" id="LCEK01000001">
    <property type="protein sequence ID" value="KKS73194.1"/>
    <property type="molecule type" value="Genomic_DNA"/>
</dbReference>
<reference evidence="2 3" key="1">
    <citation type="journal article" date="2015" name="Nature">
        <title>rRNA introns, odd ribosomes, and small enigmatic genomes across a large radiation of phyla.</title>
        <authorList>
            <person name="Brown C.T."/>
            <person name="Hug L.A."/>
            <person name="Thomas B.C."/>
            <person name="Sharon I."/>
            <person name="Castelle C.J."/>
            <person name="Singh A."/>
            <person name="Wilkins M.J."/>
            <person name="Williams K.H."/>
            <person name="Banfield J.F."/>
        </authorList>
    </citation>
    <scope>NUCLEOTIDE SEQUENCE [LARGE SCALE GENOMIC DNA]</scope>
</reference>
<dbReference type="AlphaFoldDB" id="A0A0G1BJ03"/>
<feature type="transmembrane region" description="Helical" evidence="1">
    <location>
        <begin position="37"/>
        <end position="55"/>
    </location>
</feature>
<gene>
    <name evidence="2" type="ORF">UV42_C0001G0009</name>
</gene>
<feature type="transmembrane region" description="Helical" evidence="1">
    <location>
        <begin position="12"/>
        <end position="31"/>
    </location>
</feature>
<sequence length="97" mass="11040">MSLLRGKNNSRTNRNIVFFVVSFFITLNLFGYTGPHILNLILYLAFSAWLTIPIFSYKEENVDLTKLIIGYLLWVAIQYSIVLFGIAPPEGSGIPHF</sequence>
<keyword evidence="1" id="KW-0812">Transmembrane</keyword>
<evidence type="ECO:0000313" key="2">
    <source>
        <dbReference type="EMBL" id="KKS73194.1"/>
    </source>
</evidence>
<accession>A0A0G1BJ03</accession>
<evidence type="ECO:0000256" key="1">
    <source>
        <dbReference type="SAM" id="Phobius"/>
    </source>
</evidence>
<keyword evidence="1" id="KW-1133">Transmembrane helix</keyword>
<organism evidence="2 3">
    <name type="scientific">Candidatus Magasanikbacteria bacterium GW2011_GWE2_42_7</name>
    <dbReference type="NCBI Taxonomy" id="1619052"/>
    <lineage>
        <taxon>Bacteria</taxon>
        <taxon>Candidatus Magasanikiibacteriota</taxon>
    </lineage>
</organism>
<proteinExistence type="predicted"/>